<dbReference type="KEGG" id="sroi:IAG44_19760"/>
<dbReference type="RefSeq" id="WP_187748420.1">
    <property type="nucleotide sequence ID" value="NZ_CP060828.1"/>
</dbReference>
<gene>
    <name evidence="3" type="ORF">IAG44_19760</name>
</gene>
<sequence length="176" mass="17737">MAPARDVGSAPTSPRTPPREPADAARTSADAPAPAPVRRRTFVRPGALVLCTVVWLCGTGEAGALEPSPAPRSTPERAGSHPGEGRERPGRVGETAVEEGPVPQPSAEPSGAAPSAEHPGGTPDAASAVRPDPVHDTARRHADGDSALHVLPLGSGLVLVGLGLALALAGLRLRRG</sequence>
<dbReference type="Proteomes" id="UP000516052">
    <property type="component" value="Chromosome"/>
</dbReference>
<organism evidence="3 4">
    <name type="scientific">Streptomyces roseirectus</name>
    <dbReference type="NCBI Taxonomy" id="2768066"/>
    <lineage>
        <taxon>Bacteria</taxon>
        <taxon>Bacillati</taxon>
        <taxon>Actinomycetota</taxon>
        <taxon>Actinomycetes</taxon>
        <taxon>Kitasatosporales</taxon>
        <taxon>Streptomycetaceae</taxon>
        <taxon>Streptomyces</taxon>
    </lineage>
</organism>
<keyword evidence="4" id="KW-1185">Reference proteome</keyword>
<proteinExistence type="predicted"/>
<feature type="compositionally biased region" description="Basic and acidic residues" evidence="1">
    <location>
        <begin position="132"/>
        <end position="141"/>
    </location>
</feature>
<protein>
    <submittedName>
        <fullName evidence="3">Uncharacterized protein</fullName>
    </submittedName>
</protein>
<reference evidence="3 4" key="1">
    <citation type="submission" date="2020-08" db="EMBL/GenBank/DDBJ databases">
        <title>A novel species.</title>
        <authorList>
            <person name="Gao J."/>
        </authorList>
    </citation>
    <scope>NUCLEOTIDE SEQUENCE [LARGE SCALE GENOMIC DNA]</scope>
    <source>
        <strain evidence="3 4">CRXT-G-22</strain>
    </source>
</reference>
<feature type="transmembrane region" description="Helical" evidence="2">
    <location>
        <begin position="150"/>
        <end position="171"/>
    </location>
</feature>
<accession>A0A7H0IF85</accession>
<evidence type="ECO:0000256" key="2">
    <source>
        <dbReference type="SAM" id="Phobius"/>
    </source>
</evidence>
<dbReference type="AlphaFoldDB" id="A0A7H0IF85"/>
<dbReference type="EMBL" id="CP060828">
    <property type="protein sequence ID" value="QNP71451.1"/>
    <property type="molecule type" value="Genomic_DNA"/>
</dbReference>
<keyword evidence="2" id="KW-1133">Transmembrane helix</keyword>
<feature type="region of interest" description="Disordered" evidence="1">
    <location>
        <begin position="61"/>
        <end position="141"/>
    </location>
</feature>
<evidence type="ECO:0000256" key="1">
    <source>
        <dbReference type="SAM" id="MobiDB-lite"/>
    </source>
</evidence>
<feature type="compositionally biased region" description="Basic and acidic residues" evidence="1">
    <location>
        <begin position="74"/>
        <end position="91"/>
    </location>
</feature>
<feature type="region of interest" description="Disordered" evidence="1">
    <location>
        <begin position="1"/>
        <end position="43"/>
    </location>
</feature>
<keyword evidence="2" id="KW-0812">Transmembrane</keyword>
<evidence type="ECO:0000313" key="3">
    <source>
        <dbReference type="EMBL" id="QNP71451.1"/>
    </source>
</evidence>
<name>A0A7H0IF85_9ACTN</name>
<feature type="compositionally biased region" description="Low complexity" evidence="1">
    <location>
        <begin position="105"/>
        <end position="121"/>
    </location>
</feature>
<keyword evidence="2" id="KW-0472">Membrane</keyword>
<evidence type="ECO:0000313" key="4">
    <source>
        <dbReference type="Proteomes" id="UP000516052"/>
    </source>
</evidence>